<gene>
    <name evidence="1" type="ORF">BO83DRAFT_380298</name>
</gene>
<sequence length="51" mass="5425">MSYGQKSKWIVTGVGRPGGSIYPFLIPHIPSGARAVVVGSQHKRSAPNFTS</sequence>
<dbReference type="RefSeq" id="XP_025386029.1">
    <property type="nucleotide sequence ID" value="XM_025531718.1"/>
</dbReference>
<dbReference type="VEuPathDB" id="FungiDB:BO83DRAFT_380298"/>
<keyword evidence="2" id="KW-1185">Reference proteome</keyword>
<dbReference type="GeneID" id="37053680"/>
<dbReference type="EMBL" id="MSFU01000020">
    <property type="protein sequence ID" value="PWY68349.1"/>
    <property type="molecule type" value="Genomic_DNA"/>
</dbReference>
<reference evidence="1" key="1">
    <citation type="submission" date="2016-12" db="EMBL/GenBank/DDBJ databases">
        <title>The genomes of Aspergillus section Nigri reveals drivers in fungal speciation.</title>
        <authorList>
            <consortium name="DOE Joint Genome Institute"/>
            <person name="Vesth T.C."/>
            <person name="Nybo J."/>
            <person name="Theobald S."/>
            <person name="Brandl J."/>
            <person name="Frisvad J.C."/>
            <person name="Nielsen K.F."/>
            <person name="Lyhne E.K."/>
            <person name="Kogle M.E."/>
            <person name="Kuo A."/>
            <person name="Riley R."/>
            <person name="Clum A."/>
            <person name="Nolan M."/>
            <person name="Lipzen A."/>
            <person name="Salamov A."/>
            <person name="Henrissat B."/>
            <person name="Wiebenga A."/>
            <person name="De vries R.P."/>
            <person name="Grigoriev I.V."/>
            <person name="Mortensen U.H."/>
            <person name="Andersen M.R."/>
            <person name="Baker S.E."/>
        </authorList>
    </citation>
    <scope>NUCLEOTIDE SEQUENCE</scope>
    <source>
        <strain evidence="1">CBS 122712</strain>
    </source>
</reference>
<comment type="caution">
    <text evidence="1">The sequence shown here is derived from an EMBL/GenBank/DDBJ whole genome shotgun (WGS) entry which is preliminary data.</text>
</comment>
<name>A0A317V3X9_ASPEC</name>
<evidence type="ECO:0000313" key="2">
    <source>
        <dbReference type="Proteomes" id="UP000246171"/>
    </source>
</evidence>
<organism evidence="1 2">
    <name type="scientific">Aspergillus eucalypticola (strain CBS 122712 / IBT 29274)</name>
    <dbReference type="NCBI Taxonomy" id="1448314"/>
    <lineage>
        <taxon>Eukaryota</taxon>
        <taxon>Fungi</taxon>
        <taxon>Dikarya</taxon>
        <taxon>Ascomycota</taxon>
        <taxon>Pezizomycotina</taxon>
        <taxon>Eurotiomycetes</taxon>
        <taxon>Eurotiomycetidae</taxon>
        <taxon>Eurotiales</taxon>
        <taxon>Aspergillaceae</taxon>
        <taxon>Aspergillus</taxon>
        <taxon>Aspergillus subgen. Circumdati</taxon>
    </lineage>
</organism>
<dbReference type="Proteomes" id="UP000246171">
    <property type="component" value="Unassembled WGS sequence"/>
</dbReference>
<proteinExistence type="predicted"/>
<dbReference type="AlphaFoldDB" id="A0A317V3X9"/>
<evidence type="ECO:0000313" key="1">
    <source>
        <dbReference type="EMBL" id="PWY68349.1"/>
    </source>
</evidence>
<accession>A0A317V3X9</accession>
<protein>
    <submittedName>
        <fullName evidence="1">Uncharacterized protein</fullName>
    </submittedName>
</protein>